<evidence type="ECO:0000256" key="1">
    <source>
        <dbReference type="SAM" id="Phobius"/>
    </source>
</evidence>
<sequence>MNTLKTAMIGTAAATAMAVSATPAMAKDHDRDGISAGEVIAGAVVLGGLAAILSSNKKDRYYSGYDRDYRDGRYRDGHYRDRRYGKRIRPRRAVNKCVRAAERKASYYGRADVTQIRDVKRTSYGYKVKGRIVVKDGYRGYRRSYDRGKFTCYVEGRRVSGVRLKDLRHRY</sequence>
<evidence type="ECO:0000313" key="3">
    <source>
        <dbReference type="EMBL" id="QTD56953.1"/>
    </source>
</evidence>
<dbReference type="Proteomes" id="UP000663923">
    <property type="component" value="Chromosome"/>
</dbReference>
<name>A0ABX7T9Z0_9SPHN</name>
<reference evidence="3 4" key="1">
    <citation type="submission" date="2021-03" db="EMBL/GenBank/DDBJ databases">
        <title>Complete genome of Parasphingorhabdus_sp.JHSY0214.</title>
        <authorList>
            <person name="Yoo J.H."/>
            <person name="Bae J.W."/>
        </authorList>
    </citation>
    <scope>NUCLEOTIDE SEQUENCE [LARGE SCALE GENOMIC DNA]</scope>
    <source>
        <strain evidence="3 4">JHSY0214</strain>
    </source>
</reference>
<keyword evidence="1" id="KW-0812">Transmembrane</keyword>
<accession>A0ABX7T9Z0</accession>
<evidence type="ECO:0000313" key="4">
    <source>
        <dbReference type="Proteomes" id="UP000663923"/>
    </source>
</evidence>
<keyword evidence="4" id="KW-1185">Reference proteome</keyword>
<keyword evidence="2" id="KW-0732">Signal</keyword>
<feature type="transmembrane region" description="Helical" evidence="1">
    <location>
        <begin position="36"/>
        <end position="53"/>
    </location>
</feature>
<evidence type="ECO:0008006" key="5">
    <source>
        <dbReference type="Google" id="ProtNLM"/>
    </source>
</evidence>
<proteinExistence type="predicted"/>
<keyword evidence="1" id="KW-0472">Membrane</keyword>
<gene>
    <name evidence="3" type="ORF">J4G78_05130</name>
</gene>
<feature type="signal peptide" evidence="2">
    <location>
        <begin position="1"/>
        <end position="26"/>
    </location>
</feature>
<dbReference type="RefSeq" id="WP_207989070.1">
    <property type="nucleotide sequence ID" value="NZ_CP071794.1"/>
</dbReference>
<feature type="chain" id="PRO_5045344413" description="17 kDa surface antigen" evidence="2">
    <location>
        <begin position="27"/>
        <end position="171"/>
    </location>
</feature>
<keyword evidence="1" id="KW-1133">Transmembrane helix</keyword>
<protein>
    <recommendedName>
        <fullName evidence="5">17 kDa surface antigen</fullName>
    </recommendedName>
</protein>
<organism evidence="3 4">
    <name type="scientific">Parasphingorhabdus cellanae</name>
    <dbReference type="NCBI Taxonomy" id="2806553"/>
    <lineage>
        <taxon>Bacteria</taxon>
        <taxon>Pseudomonadati</taxon>
        <taxon>Pseudomonadota</taxon>
        <taxon>Alphaproteobacteria</taxon>
        <taxon>Sphingomonadales</taxon>
        <taxon>Sphingomonadaceae</taxon>
        <taxon>Parasphingorhabdus</taxon>
    </lineage>
</organism>
<dbReference type="EMBL" id="CP071794">
    <property type="protein sequence ID" value="QTD56953.1"/>
    <property type="molecule type" value="Genomic_DNA"/>
</dbReference>
<evidence type="ECO:0000256" key="2">
    <source>
        <dbReference type="SAM" id="SignalP"/>
    </source>
</evidence>